<evidence type="ECO:0000256" key="1">
    <source>
        <dbReference type="SAM" id="MobiDB-lite"/>
    </source>
</evidence>
<gene>
    <name evidence="2" type="ORF">CDL15_Pgr005612</name>
</gene>
<comment type="caution">
    <text evidence="2">The sequence shown here is derived from an EMBL/GenBank/DDBJ whole genome shotgun (WGS) entry which is preliminary data.</text>
</comment>
<proteinExistence type="predicted"/>
<feature type="region of interest" description="Disordered" evidence="1">
    <location>
        <begin position="66"/>
        <end position="102"/>
    </location>
</feature>
<dbReference type="Proteomes" id="UP000197138">
    <property type="component" value="Unassembled WGS sequence"/>
</dbReference>
<name>A0A218WF37_PUNGR</name>
<protein>
    <submittedName>
        <fullName evidence="2">Uncharacterized protein</fullName>
    </submittedName>
</protein>
<evidence type="ECO:0000313" key="3">
    <source>
        <dbReference type="Proteomes" id="UP000197138"/>
    </source>
</evidence>
<reference evidence="3" key="1">
    <citation type="journal article" date="2017" name="Plant J.">
        <title>The pomegranate (Punica granatum L.) genome and the genomics of punicalagin biosynthesis.</title>
        <authorList>
            <person name="Qin G."/>
            <person name="Xu C."/>
            <person name="Ming R."/>
            <person name="Tang H."/>
            <person name="Guyot R."/>
            <person name="Kramer E.M."/>
            <person name="Hu Y."/>
            <person name="Yi X."/>
            <person name="Qi Y."/>
            <person name="Xu X."/>
            <person name="Gao Z."/>
            <person name="Pan H."/>
            <person name="Jian J."/>
            <person name="Tian Y."/>
            <person name="Yue Z."/>
            <person name="Xu Y."/>
        </authorList>
    </citation>
    <scope>NUCLEOTIDE SEQUENCE [LARGE SCALE GENOMIC DNA]</scope>
    <source>
        <strain evidence="3">cv. Dabenzi</strain>
    </source>
</reference>
<sequence>MKIRKFQIFLIDLQQKLAQCLRVVEQINRAKDPGNKQSRSRISAYGWFHQYQSKNKNQCIQHCTNQTKSNGTERERSSIPRPSFHFPSTLSAHGGRKTDVGP</sequence>
<organism evidence="2 3">
    <name type="scientific">Punica granatum</name>
    <name type="common">Pomegranate</name>
    <dbReference type="NCBI Taxonomy" id="22663"/>
    <lineage>
        <taxon>Eukaryota</taxon>
        <taxon>Viridiplantae</taxon>
        <taxon>Streptophyta</taxon>
        <taxon>Embryophyta</taxon>
        <taxon>Tracheophyta</taxon>
        <taxon>Spermatophyta</taxon>
        <taxon>Magnoliopsida</taxon>
        <taxon>eudicotyledons</taxon>
        <taxon>Gunneridae</taxon>
        <taxon>Pentapetalae</taxon>
        <taxon>rosids</taxon>
        <taxon>malvids</taxon>
        <taxon>Myrtales</taxon>
        <taxon>Lythraceae</taxon>
        <taxon>Punica</taxon>
    </lineage>
</organism>
<evidence type="ECO:0000313" key="2">
    <source>
        <dbReference type="EMBL" id="OWM71425.1"/>
    </source>
</evidence>
<dbReference type="EMBL" id="MTKT01004399">
    <property type="protein sequence ID" value="OWM71425.1"/>
    <property type="molecule type" value="Genomic_DNA"/>
</dbReference>
<dbReference type="AlphaFoldDB" id="A0A218WF37"/>
<accession>A0A218WF37</accession>